<dbReference type="STRING" id="1213857.A0A484FEE4"/>
<dbReference type="Proteomes" id="UP000014480">
    <property type="component" value="Unassembled WGS sequence"/>
</dbReference>
<gene>
    <name evidence="2" type="ORF">Cob_v011273</name>
</gene>
<comment type="caution">
    <text evidence="2">The sequence shown here is derived from an EMBL/GenBank/DDBJ whole genome shotgun (WGS) entry which is preliminary data.</text>
</comment>
<dbReference type="OrthoDB" id="3942074at2759"/>
<evidence type="ECO:0000256" key="1">
    <source>
        <dbReference type="SAM" id="MobiDB-lite"/>
    </source>
</evidence>
<evidence type="ECO:0008006" key="4">
    <source>
        <dbReference type="Google" id="ProtNLM"/>
    </source>
</evidence>
<feature type="compositionally biased region" description="Low complexity" evidence="1">
    <location>
        <begin position="191"/>
        <end position="214"/>
    </location>
</feature>
<sequence>MRIFSKCRSIEKDFGRTSRILGSNTLSYLASAALLATVALAKTDLEGCTSSDSVVTPANGGTPYATRVYYVPDTGEICAALDCGGGRAPPKTTVPGCPSYEGTDTYSPSFLPLKTSAPTSQIASVTVTTPAPSTASATGAAESSKKVESESGSETESASAKADTQTGTLLTITTSAGDIGTAKPGNGTLATTRSGGSQATRSSGGTAATSASTRVPNAAAPTGVSQALGLMAGVALGAVALL</sequence>
<protein>
    <recommendedName>
        <fullName evidence="4">Siderophore biosynthesis</fullName>
    </recommendedName>
</protein>
<accession>A0A484FEE4</accession>
<keyword evidence="3" id="KW-1185">Reference proteome</keyword>
<name>A0A484FEE4_COLOR</name>
<organism evidence="2 3">
    <name type="scientific">Colletotrichum orbiculare (strain 104-T / ATCC 96160 / CBS 514.97 / LARS 414 / MAFF 240422)</name>
    <name type="common">Cucumber anthracnose fungus</name>
    <name type="synonym">Colletotrichum lagenarium</name>
    <dbReference type="NCBI Taxonomy" id="1213857"/>
    <lineage>
        <taxon>Eukaryota</taxon>
        <taxon>Fungi</taxon>
        <taxon>Dikarya</taxon>
        <taxon>Ascomycota</taxon>
        <taxon>Pezizomycotina</taxon>
        <taxon>Sordariomycetes</taxon>
        <taxon>Hypocreomycetidae</taxon>
        <taxon>Glomerellales</taxon>
        <taxon>Glomerellaceae</taxon>
        <taxon>Colletotrichum</taxon>
        <taxon>Colletotrichum orbiculare species complex</taxon>
    </lineage>
</organism>
<feature type="compositionally biased region" description="Low complexity" evidence="1">
    <location>
        <begin position="150"/>
        <end position="174"/>
    </location>
</feature>
<dbReference type="EMBL" id="AMCV02000038">
    <property type="protein sequence ID" value="TDZ15925.1"/>
    <property type="molecule type" value="Genomic_DNA"/>
</dbReference>
<reference evidence="3" key="1">
    <citation type="journal article" date="2013" name="New Phytol.">
        <title>Comparative genomic and transcriptomic analyses reveal the hemibiotrophic stage shift of Colletotrichum fungi.</title>
        <authorList>
            <person name="Gan P."/>
            <person name="Ikeda K."/>
            <person name="Irieda H."/>
            <person name="Narusaka M."/>
            <person name="O'Connell R.J."/>
            <person name="Narusaka Y."/>
            <person name="Takano Y."/>
            <person name="Kubo Y."/>
            <person name="Shirasu K."/>
        </authorList>
    </citation>
    <scope>NUCLEOTIDE SEQUENCE [LARGE SCALE GENOMIC DNA]</scope>
    <source>
        <strain evidence="3">104-T / ATCC 96160 / CBS 514.97 / LARS 414 / MAFF 240422</strain>
    </source>
</reference>
<dbReference type="AlphaFoldDB" id="A0A484FEE4"/>
<feature type="region of interest" description="Disordered" evidence="1">
    <location>
        <begin position="124"/>
        <end position="214"/>
    </location>
</feature>
<evidence type="ECO:0000313" key="3">
    <source>
        <dbReference type="Proteomes" id="UP000014480"/>
    </source>
</evidence>
<proteinExistence type="predicted"/>
<evidence type="ECO:0000313" key="2">
    <source>
        <dbReference type="EMBL" id="TDZ15925.1"/>
    </source>
</evidence>
<reference evidence="3" key="2">
    <citation type="journal article" date="2019" name="Mol. Plant Microbe Interact.">
        <title>Genome sequence resources for four phytopathogenic fungi from the Colletotrichum orbiculare species complex.</title>
        <authorList>
            <person name="Gan P."/>
            <person name="Tsushima A."/>
            <person name="Narusaka M."/>
            <person name="Narusaka Y."/>
            <person name="Takano Y."/>
            <person name="Kubo Y."/>
            <person name="Shirasu K."/>
        </authorList>
    </citation>
    <scope>GENOME REANNOTATION</scope>
    <source>
        <strain evidence="3">104-T / ATCC 96160 / CBS 514.97 / LARS 414 / MAFF 240422</strain>
    </source>
</reference>
<feature type="compositionally biased region" description="Low complexity" evidence="1">
    <location>
        <begin position="124"/>
        <end position="142"/>
    </location>
</feature>